<evidence type="ECO:0000313" key="2">
    <source>
        <dbReference type="Proteomes" id="UP000000311"/>
    </source>
</evidence>
<dbReference type="Proteomes" id="UP000000311">
    <property type="component" value="Unassembled WGS sequence"/>
</dbReference>
<gene>
    <name evidence="1" type="ORF">EAG_11380</name>
</gene>
<feature type="non-terminal residue" evidence="1">
    <location>
        <position position="83"/>
    </location>
</feature>
<sequence>FMIDTGSDINLIQKNSLHEKILIDNKVVFELSGITKGRNRTLGVVKIRIFGTDTLFHIVPDDFPNPGHRISSFFKNQRATIDY</sequence>
<organism evidence="2">
    <name type="scientific">Camponotus floridanus</name>
    <name type="common">Florida carpenter ant</name>
    <dbReference type="NCBI Taxonomy" id="104421"/>
    <lineage>
        <taxon>Eukaryota</taxon>
        <taxon>Metazoa</taxon>
        <taxon>Ecdysozoa</taxon>
        <taxon>Arthropoda</taxon>
        <taxon>Hexapoda</taxon>
        <taxon>Insecta</taxon>
        <taxon>Pterygota</taxon>
        <taxon>Neoptera</taxon>
        <taxon>Endopterygota</taxon>
        <taxon>Hymenoptera</taxon>
        <taxon>Apocrita</taxon>
        <taxon>Aculeata</taxon>
        <taxon>Formicoidea</taxon>
        <taxon>Formicidae</taxon>
        <taxon>Formicinae</taxon>
        <taxon>Camponotus</taxon>
    </lineage>
</organism>
<feature type="non-terminal residue" evidence="1">
    <location>
        <position position="1"/>
    </location>
</feature>
<dbReference type="AlphaFoldDB" id="E2ANV7"/>
<dbReference type="InParanoid" id="E2ANV7"/>
<reference evidence="1 2" key="1">
    <citation type="journal article" date="2010" name="Science">
        <title>Genomic comparison of the ants Camponotus floridanus and Harpegnathos saltator.</title>
        <authorList>
            <person name="Bonasio R."/>
            <person name="Zhang G."/>
            <person name="Ye C."/>
            <person name="Mutti N.S."/>
            <person name="Fang X."/>
            <person name="Qin N."/>
            <person name="Donahue G."/>
            <person name="Yang P."/>
            <person name="Li Q."/>
            <person name="Li C."/>
            <person name="Zhang P."/>
            <person name="Huang Z."/>
            <person name="Berger S.L."/>
            <person name="Reinberg D."/>
            <person name="Wang J."/>
            <person name="Liebig J."/>
        </authorList>
    </citation>
    <scope>NUCLEOTIDE SEQUENCE [LARGE SCALE GENOMIC DNA]</scope>
    <source>
        <strain evidence="2">C129</strain>
    </source>
</reference>
<evidence type="ECO:0008006" key="3">
    <source>
        <dbReference type="Google" id="ProtNLM"/>
    </source>
</evidence>
<dbReference type="OMA" id="VVKIRIF"/>
<keyword evidence="2" id="KW-1185">Reference proteome</keyword>
<protein>
    <recommendedName>
        <fullName evidence="3">Peptidase A2 domain-containing protein</fullName>
    </recommendedName>
</protein>
<name>E2ANV7_CAMFO</name>
<accession>E2ANV7</accession>
<proteinExistence type="predicted"/>
<dbReference type="EMBL" id="GL441408">
    <property type="protein sequence ID" value="EFN64882.1"/>
    <property type="molecule type" value="Genomic_DNA"/>
</dbReference>
<evidence type="ECO:0000313" key="1">
    <source>
        <dbReference type="EMBL" id="EFN64882.1"/>
    </source>
</evidence>